<name>A0A6N9TJ16_9ALTE</name>
<sequence>MRVLFLSVAFISLLGCASTKEEFVFNGSSETSIQNDISYMLQKLPNRKRVDFAAALVAIQFSDVTSAVDLLDDPTMESINYYILSKKMDGLTYKQVMELAANSPTKVSVKVSPH</sequence>
<dbReference type="EMBL" id="JAAAWO010000016">
    <property type="protein sequence ID" value="NDW17120.1"/>
    <property type="molecule type" value="Genomic_DNA"/>
</dbReference>
<evidence type="ECO:0008006" key="3">
    <source>
        <dbReference type="Google" id="ProtNLM"/>
    </source>
</evidence>
<gene>
    <name evidence="1" type="ORF">GTQ48_16515</name>
</gene>
<organism evidence="1 2">
    <name type="scientific">Alteromonas genovensis</name>
    <dbReference type="NCBI Taxonomy" id="471225"/>
    <lineage>
        <taxon>Bacteria</taxon>
        <taxon>Pseudomonadati</taxon>
        <taxon>Pseudomonadota</taxon>
        <taxon>Gammaproteobacteria</taxon>
        <taxon>Alteromonadales</taxon>
        <taxon>Alteromonadaceae</taxon>
        <taxon>Alteromonas/Salinimonas group</taxon>
        <taxon>Alteromonas</taxon>
    </lineage>
</organism>
<keyword evidence="2" id="KW-1185">Reference proteome</keyword>
<dbReference type="InterPro" id="IPR046516">
    <property type="entry name" value="DUF6694"/>
</dbReference>
<dbReference type="Pfam" id="PF20404">
    <property type="entry name" value="DUF6694"/>
    <property type="match status" value="1"/>
</dbReference>
<dbReference type="RefSeq" id="WP_163107647.1">
    <property type="nucleotide sequence ID" value="NZ_JAAAWO010000016.1"/>
</dbReference>
<evidence type="ECO:0000313" key="1">
    <source>
        <dbReference type="EMBL" id="NDW17120.1"/>
    </source>
</evidence>
<proteinExistence type="predicted"/>
<evidence type="ECO:0000313" key="2">
    <source>
        <dbReference type="Proteomes" id="UP000471381"/>
    </source>
</evidence>
<comment type="caution">
    <text evidence="1">The sequence shown here is derived from an EMBL/GenBank/DDBJ whole genome shotgun (WGS) entry which is preliminary data.</text>
</comment>
<dbReference type="PROSITE" id="PS51257">
    <property type="entry name" value="PROKAR_LIPOPROTEIN"/>
    <property type="match status" value="1"/>
</dbReference>
<protein>
    <recommendedName>
        <fullName evidence="3">Lipoprotein</fullName>
    </recommendedName>
</protein>
<reference evidence="1 2" key="1">
    <citation type="submission" date="2020-01" db="EMBL/GenBank/DDBJ databases">
        <title>Genomes of bacteria type strains.</title>
        <authorList>
            <person name="Chen J."/>
            <person name="Zhu S."/>
            <person name="Yang J."/>
        </authorList>
    </citation>
    <scope>NUCLEOTIDE SEQUENCE [LARGE SCALE GENOMIC DNA]</scope>
    <source>
        <strain evidence="1 2">LMG 24078</strain>
    </source>
</reference>
<dbReference type="Proteomes" id="UP000471381">
    <property type="component" value="Unassembled WGS sequence"/>
</dbReference>
<accession>A0A6N9TJ16</accession>
<dbReference type="AlphaFoldDB" id="A0A6N9TJ16"/>